<evidence type="ECO:0000313" key="1">
    <source>
        <dbReference type="EMBL" id="KAH7840122.1"/>
    </source>
</evidence>
<accession>A0ACB7XHM1</accession>
<reference evidence="1 2" key="1">
    <citation type="journal article" date="2021" name="Hortic Res">
        <title>High-quality reference genome and annotation aids understanding of berry development for evergreen blueberry (Vaccinium darrowii).</title>
        <authorList>
            <person name="Yu J."/>
            <person name="Hulse-Kemp A.M."/>
            <person name="Babiker E."/>
            <person name="Staton M."/>
        </authorList>
    </citation>
    <scope>NUCLEOTIDE SEQUENCE [LARGE SCALE GENOMIC DNA]</scope>
    <source>
        <strain evidence="2">cv. NJ 8807/NJ 8810</strain>
        <tissue evidence="1">Young leaf</tissue>
    </source>
</reference>
<comment type="caution">
    <text evidence="1">The sequence shown here is derived from an EMBL/GenBank/DDBJ whole genome shotgun (WGS) entry which is preliminary data.</text>
</comment>
<name>A0ACB7XHM1_9ERIC</name>
<dbReference type="Proteomes" id="UP000828048">
    <property type="component" value="Chromosome 10"/>
</dbReference>
<sequence>MANLAKQEQDKRKGLPVWKPRKGKVQTRVQLKAIVGIVKNFSDQQCDAVRQIGLGGILQLRLTVLNHHLCDWLVNKFDPDSSSIMFHGRTFLLTESEVHQCLGINAEGNPLVETMSQRYYDLCDFLKCEKGAIKLSRLREDLKSMKEANQVFKISFALYILGAFLCPTTRDAINQSFVHAVIDVETMEKMNWAKLTLDFLCKGIREKRRDGRVQGNGCLFLLMVFYFERVSPIQMVDPYVRTVPCLAAWGDSETKEILRRFRNIGGYDTEGVVVHFLTEEGRVEEKSDGHERGEFERGAGDLAGLNANCTLATLVGLTLWNIVLIKNYLGSEMLSQPQPKSDEKVDLNKHASTYPTPNPVRLTRTKDPNEGQGKLSPGTPITGVRHCSRTPTPTTVKTSKLVVDNSKDPEEGNCNLSPRTPVMGVKHCRRTSTPSPLGTMTGAKRSIEVDIDDSQQSPSPISAFNQHGLLSRDRESELSNSKLRRSLHLHNDVELPYEPPPLRQPGELTRGHYLSATYTKDGVKNKAALKIRPQTESTNNMDEDAQVAQPNVVQQVIPETESFVLRRLKTPRKRSIEADIDDSQWSPSPISNFKTLGLLSRGRKSKLSNSDFRRSLHLHKDVELPYGPPRLRQPGELTRGHYLSTPYTKDGVKKAKALKIQPRTESTNNMDGDAHVAQPNVVQEVILGTKSFVLPSEHIHNFSTPKPLDDDDKLLTAFIFDSQLECTGEPYLTVDLFSRERFHATRSELSSLKPLAWIQDTIINLVTVQLTNSERSVHKDRRHVFWYLPVTISTIILGKTKLDAWDVKKMCEDYFGETNYTANIRSCSWVDVSKFNIANVRSQPLQHGDDRYFCNLLLVLFAETSFLALLT</sequence>
<protein>
    <submittedName>
        <fullName evidence="1">Uncharacterized protein</fullName>
    </submittedName>
</protein>
<proteinExistence type="predicted"/>
<organism evidence="1 2">
    <name type="scientific">Vaccinium darrowii</name>
    <dbReference type="NCBI Taxonomy" id="229202"/>
    <lineage>
        <taxon>Eukaryota</taxon>
        <taxon>Viridiplantae</taxon>
        <taxon>Streptophyta</taxon>
        <taxon>Embryophyta</taxon>
        <taxon>Tracheophyta</taxon>
        <taxon>Spermatophyta</taxon>
        <taxon>Magnoliopsida</taxon>
        <taxon>eudicotyledons</taxon>
        <taxon>Gunneridae</taxon>
        <taxon>Pentapetalae</taxon>
        <taxon>asterids</taxon>
        <taxon>Ericales</taxon>
        <taxon>Ericaceae</taxon>
        <taxon>Vaccinioideae</taxon>
        <taxon>Vaccinieae</taxon>
        <taxon>Vaccinium</taxon>
    </lineage>
</organism>
<dbReference type="EMBL" id="CM037160">
    <property type="protein sequence ID" value="KAH7840122.1"/>
    <property type="molecule type" value="Genomic_DNA"/>
</dbReference>
<keyword evidence="2" id="KW-1185">Reference proteome</keyword>
<evidence type="ECO:0000313" key="2">
    <source>
        <dbReference type="Proteomes" id="UP000828048"/>
    </source>
</evidence>
<gene>
    <name evidence="1" type="ORF">Vadar_012917</name>
</gene>